<dbReference type="Proteomes" id="UP000697995">
    <property type="component" value="Unassembled WGS sequence"/>
</dbReference>
<keyword evidence="2" id="KW-1185">Reference proteome</keyword>
<organism evidence="1 2">
    <name type="scientific">Paracraurococcus ruber</name>
    <dbReference type="NCBI Taxonomy" id="77675"/>
    <lineage>
        <taxon>Bacteria</taxon>
        <taxon>Pseudomonadati</taxon>
        <taxon>Pseudomonadota</taxon>
        <taxon>Alphaproteobacteria</taxon>
        <taxon>Acetobacterales</taxon>
        <taxon>Roseomonadaceae</taxon>
        <taxon>Paracraurococcus</taxon>
    </lineage>
</organism>
<sequence length="104" mass="11241">MHACGALHRGIRRLISIRRRPCPQFGQDGKALLAALGSLQRDDVLGALDVPADWLNPVAVMPALPLAMRLEAAGCKCEICIDPPTPLPPHSGTYNEPTHQTTLR</sequence>
<protein>
    <submittedName>
        <fullName evidence="1">Uncharacterized protein</fullName>
    </submittedName>
</protein>
<gene>
    <name evidence="1" type="ORF">CKO45_08935</name>
</gene>
<evidence type="ECO:0000313" key="2">
    <source>
        <dbReference type="Proteomes" id="UP000697995"/>
    </source>
</evidence>
<evidence type="ECO:0000313" key="1">
    <source>
        <dbReference type="EMBL" id="MBK1658354.1"/>
    </source>
</evidence>
<dbReference type="EMBL" id="NRSG01000048">
    <property type="protein sequence ID" value="MBK1658354.1"/>
    <property type="molecule type" value="Genomic_DNA"/>
</dbReference>
<accession>A0ABS1CX95</accession>
<name>A0ABS1CX95_9PROT</name>
<comment type="caution">
    <text evidence="1">The sequence shown here is derived from an EMBL/GenBank/DDBJ whole genome shotgun (WGS) entry which is preliminary data.</text>
</comment>
<reference evidence="1 2" key="1">
    <citation type="journal article" date="2020" name="Microorganisms">
        <title>Osmotic Adaptation and Compatible Solute Biosynthesis of Phototrophic Bacteria as Revealed from Genome Analyses.</title>
        <authorList>
            <person name="Imhoff J.F."/>
            <person name="Rahn T."/>
            <person name="Kunzel S."/>
            <person name="Keller A."/>
            <person name="Neulinger S.C."/>
        </authorList>
    </citation>
    <scope>NUCLEOTIDE SEQUENCE [LARGE SCALE GENOMIC DNA]</scope>
    <source>
        <strain evidence="1 2">DSM 15382</strain>
    </source>
</reference>
<proteinExistence type="predicted"/>